<accession>A0A378LP88</accession>
<sequence>MSWLFLILAGLLEVCWSILLKYTNGFTHVLLSTCTLFILLLSILLLSLAMKELPLGTAYAVWTGIGVIGTVLIGIFIFGESASFSKLCCFGLIISGILGIKLIH</sequence>
<evidence type="ECO:0000313" key="12">
    <source>
        <dbReference type="Proteomes" id="UP000255297"/>
    </source>
</evidence>
<dbReference type="Gene3D" id="1.10.3730.20">
    <property type="match status" value="1"/>
</dbReference>
<evidence type="ECO:0000256" key="4">
    <source>
        <dbReference type="ARBA" id="ARBA00022692"/>
    </source>
</evidence>
<evidence type="ECO:0000313" key="11">
    <source>
        <dbReference type="EMBL" id="STY28497.1"/>
    </source>
</evidence>
<dbReference type="AlphaFoldDB" id="A0A378LP88"/>
<dbReference type="InterPro" id="IPR045324">
    <property type="entry name" value="Small_multidrug_res"/>
</dbReference>
<feature type="transmembrane region" description="Helical" evidence="10">
    <location>
        <begin position="58"/>
        <end position="78"/>
    </location>
</feature>
<dbReference type="GO" id="GO:0005886">
    <property type="term" value="C:plasma membrane"/>
    <property type="evidence" value="ECO:0007669"/>
    <property type="project" value="UniProtKB-SubCell"/>
</dbReference>
<dbReference type="EMBL" id="UGPB01000001">
    <property type="protein sequence ID" value="STY28497.1"/>
    <property type="molecule type" value="Genomic_DNA"/>
</dbReference>
<keyword evidence="3" id="KW-1003">Cell membrane</keyword>
<dbReference type="Pfam" id="PF00893">
    <property type="entry name" value="Multi_Drug_Res"/>
    <property type="match status" value="1"/>
</dbReference>
<feature type="transmembrane region" description="Helical" evidence="10">
    <location>
        <begin position="27"/>
        <end position="46"/>
    </location>
</feature>
<dbReference type="GO" id="GO:1990961">
    <property type="term" value="P:xenobiotic detoxification by transmembrane export across the plasma membrane"/>
    <property type="evidence" value="ECO:0007669"/>
    <property type="project" value="UniProtKB-ARBA"/>
</dbReference>
<organism evidence="11 12">
    <name type="scientific">Legionella wadsworthii</name>
    <dbReference type="NCBI Taxonomy" id="28088"/>
    <lineage>
        <taxon>Bacteria</taxon>
        <taxon>Pseudomonadati</taxon>
        <taxon>Pseudomonadota</taxon>
        <taxon>Gammaproteobacteria</taxon>
        <taxon>Legionellales</taxon>
        <taxon>Legionellaceae</taxon>
        <taxon>Legionella</taxon>
    </lineage>
</organism>
<evidence type="ECO:0000256" key="1">
    <source>
        <dbReference type="ARBA" id="ARBA00004651"/>
    </source>
</evidence>
<dbReference type="GO" id="GO:0022857">
    <property type="term" value="F:transmembrane transporter activity"/>
    <property type="evidence" value="ECO:0007669"/>
    <property type="project" value="InterPro"/>
</dbReference>
<keyword evidence="12" id="KW-1185">Reference proteome</keyword>
<evidence type="ECO:0000256" key="9">
    <source>
        <dbReference type="RuleBase" id="RU003942"/>
    </source>
</evidence>
<evidence type="ECO:0000256" key="8">
    <source>
        <dbReference type="ARBA" id="ARBA00039168"/>
    </source>
</evidence>
<dbReference type="SUPFAM" id="SSF103481">
    <property type="entry name" value="Multidrug resistance efflux transporter EmrE"/>
    <property type="match status" value="1"/>
</dbReference>
<dbReference type="InterPro" id="IPR000390">
    <property type="entry name" value="Small_drug/metabolite_transptr"/>
</dbReference>
<comment type="similarity">
    <text evidence="7">Belongs to the drug/metabolite transporter (DMT) superfamily. Small multidrug resistance (SMR) (TC 2.A.7.1) family. Gdx/SugE subfamily.</text>
</comment>
<evidence type="ECO:0000256" key="3">
    <source>
        <dbReference type="ARBA" id="ARBA00022475"/>
    </source>
</evidence>
<keyword evidence="4 9" id="KW-0812">Transmembrane</keyword>
<reference evidence="11 12" key="1">
    <citation type="submission" date="2018-06" db="EMBL/GenBank/DDBJ databases">
        <authorList>
            <consortium name="Pathogen Informatics"/>
            <person name="Doyle S."/>
        </authorList>
    </citation>
    <scope>NUCLEOTIDE SEQUENCE [LARGE SCALE GENOMIC DNA]</scope>
    <source>
        <strain evidence="11 12">NCTC11532</strain>
    </source>
</reference>
<evidence type="ECO:0000256" key="2">
    <source>
        <dbReference type="ARBA" id="ARBA00022448"/>
    </source>
</evidence>
<gene>
    <name evidence="11" type="primary">sugE</name>
    <name evidence="11" type="ORF">NCTC11532_00672</name>
</gene>
<feature type="transmembrane region" description="Helical" evidence="10">
    <location>
        <begin position="84"/>
        <end position="103"/>
    </location>
</feature>
<dbReference type="InterPro" id="IPR037185">
    <property type="entry name" value="EmrE-like"/>
</dbReference>
<dbReference type="RefSeq" id="WP_031563861.1">
    <property type="nucleotide sequence ID" value="NZ_CAAAIS010000002.1"/>
</dbReference>
<dbReference type="Proteomes" id="UP000255297">
    <property type="component" value="Unassembled WGS sequence"/>
</dbReference>
<proteinExistence type="inferred from homology"/>
<dbReference type="STRING" id="1122170.GCA_000701265_02834"/>
<protein>
    <recommendedName>
        <fullName evidence="8">Guanidinium exporter</fullName>
    </recommendedName>
</protein>
<dbReference type="PANTHER" id="PTHR30561:SF0">
    <property type="entry name" value="GUANIDINIUM EXPORTER"/>
    <property type="match status" value="1"/>
</dbReference>
<dbReference type="FunFam" id="1.10.3730.20:FF:000001">
    <property type="entry name" value="Quaternary ammonium compound resistance transporter SugE"/>
    <property type="match status" value="1"/>
</dbReference>
<evidence type="ECO:0000256" key="10">
    <source>
        <dbReference type="SAM" id="Phobius"/>
    </source>
</evidence>
<dbReference type="PANTHER" id="PTHR30561">
    <property type="entry name" value="SMR FAMILY PROTON-DEPENDENT DRUG EFFLUX TRANSPORTER SUGE"/>
    <property type="match status" value="1"/>
</dbReference>
<evidence type="ECO:0000256" key="5">
    <source>
        <dbReference type="ARBA" id="ARBA00022989"/>
    </source>
</evidence>
<evidence type="ECO:0000256" key="7">
    <source>
        <dbReference type="ARBA" id="ARBA00038151"/>
    </source>
</evidence>
<keyword evidence="6 10" id="KW-0472">Membrane</keyword>
<evidence type="ECO:0000256" key="6">
    <source>
        <dbReference type="ARBA" id="ARBA00023136"/>
    </source>
</evidence>
<keyword evidence="5 10" id="KW-1133">Transmembrane helix</keyword>
<keyword evidence="2" id="KW-0813">Transport</keyword>
<name>A0A378LP88_9GAMM</name>
<comment type="subcellular location">
    <subcellularLocation>
        <location evidence="1 9">Cell membrane</location>
        <topology evidence="1 9">Multi-pass membrane protein</topology>
    </subcellularLocation>
</comment>